<dbReference type="EMBL" id="BQKE01000006">
    <property type="protein sequence ID" value="GJM64733.1"/>
    <property type="molecule type" value="Genomic_DNA"/>
</dbReference>
<evidence type="ECO:0000313" key="1">
    <source>
        <dbReference type="EMBL" id="GJM64733.1"/>
    </source>
</evidence>
<dbReference type="Proteomes" id="UP001310022">
    <property type="component" value="Unassembled WGS sequence"/>
</dbReference>
<reference evidence="1 2" key="1">
    <citation type="submission" date="2021-12" db="EMBL/GenBank/DDBJ databases">
        <title>Genome sequencing of bacteria with rrn-lacking chromosome and rrn-plasmid.</title>
        <authorList>
            <person name="Anda M."/>
            <person name="Iwasaki W."/>
        </authorList>
    </citation>
    <scope>NUCLEOTIDE SEQUENCE [LARGE SCALE GENOMIC DNA]</scope>
    <source>
        <strain evidence="1 2">NBRC 15940</strain>
    </source>
</reference>
<protein>
    <recommendedName>
        <fullName evidence="3">Transposase</fullName>
    </recommendedName>
</protein>
<name>A0AAN4W3Q8_9BACT</name>
<organism evidence="1 2">
    <name type="scientific">Persicobacter diffluens</name>
    <dbReference type="NCBI Taxonomy" id="981"/>
    <lineage>
        <taxon>Bacteria</taxon>
        <taxon>Pseudomonadati</taxon>
        <taxon>Bacteroidota</taxon>
        <taxon>Cytophagia</taxon>
        <taxon>Cytophagales</taxon>
        <taxon>Persicobacteraceae</taxon>
        <taxon>Persicobacter</taxon>
    </lineage>
</organism>
<dbReference type="RefSeq" id="WP_338239792.1">
    <property type="nucleotide sequence ID" value="NZ_BQKE01000006.1"/>
</dbReference>
<evidence type="ECO:0008006" key="3">
    <source>
        <dbReference type="Google" id="ProtNLM"/>
    </source>
</evidence>
<gene>
    <name evidence="1" type="ORF">PEDI_52850</name>
</gene>
<dbReference type="AlphaFoldDB" id="A0AAN4W3Q8"/>
<keyword evidence="2" id="KW-1185">Reference proteome</keyword>
<comment type="caution">
    <text evidence="1">The sequence shown here is derived from an EMBL/GenBank/DDBJ whole genome shotgun (WGS) entry which is preliminary data.</text>
</comment>
<evidence type="ECO:0000313" key="2">
    <source>
        <dbReference type="Proteomes" id="UP001310022"/>
    </source>
</evidence>
<sequence>MSEMEINKSVFSIFLPEGILEFFDIVNLSEEGGIIIIHLDEKAIIPKEYEGLDLQDRGFYAARKLQDFPIRGRKVQLSIRRRRWSEKGSDKKVSRNWDMIAKGSRLTAEFAAFLKELGR</sequence>
<proteinExistence type="predicted"/>
<accession>A0AAN4W3Q8</accession>